<dbReference type="PANTHER" id="PTHR30336:SF18">
    <property type="entry name" value="MEMBRANE PROTEIN"/>
    <property type="match status" value="1"/>
</dbReference>
<keyword evidence="1" id="KW-1133">Transmembrane helix</keyword>
<dbReference type="AlphaFoldDB" id="A0A1K2I9R9"/>
<dbReference type="GO" id="GO:0005886">
    <property type="term" value="C:plasma membrane"/>
    <property type="evidence" value="ECO:0007669"/>
    <property type="project" value="TreeGrafter"/>
</dbReference>
<name>A0A1K2I9R9_9LACO</name>
<evidence type="ECO:0000259" key="2">
    <source>
        <dbReference type="Pfam" id="PF02698"/>
    </source>
</evidence>
<evidence type="ECO:0000256" key="1">
    <source>
        <dbReference type="SAM" id="Phobius"/>
    </source>
</evidence>
<dbReference type="GO" id="GO:0000270">
    <property type="term" value="P:peptidoglycan metabolic process"/>
    <property type="evidence" value="ECO:0007669"/>
    <property type="project" value="TreeGrafter"/>
</dbReference>
<evidence type="ECO:0000313" key="3">
    <source>
        <dbReference type="EMBL" id="SFZ89119.1"/>
    </source>
</evidence>
<sequence length="349" mass="38697">MKQLTMVIGIFAGIMLIIFLGSYFYERRLSNGIWLNLFFLSGGIWMMIAVINSGNRWLILPVLLFDGLLLLALLLGIYGLIFFLLYNARQVWQRERHSLPSLLGLLLALGLSAFVGWQILLSRGVVPSPLVTLLSFMPALLIYIFLNVWNYLSISLIYQLNRPCYRQQAIVVLGAGLLDGSRVSSLLASRINCGVAFYRRQLAKGGQTPLLVFSGGQGADEKLPEAVAMQRYAVDHLGVPLADTAVENRSTNTLQNMQFSAELIEARFGAAYQAIFVSNGYHIFRAGLVARQAGFRANGIGARTAGYFLPNAFLREFVAIMAMHKRLHLSVAGVLIALALFQTLLHIIR</sequence>
<feature type="transmembrane region" description="Helical" evidence="1">
    <location>
        <begin position="32"/>
        <end position="51"/>
    </location>
</feature>
<dbReference type="Pfam" id="PF02698">
    <property type="entry name" value="DUF218"/>
    <property type="match status" value="1"/>
</dbReference>
<dbReference type="InterPro" id="IPR051599">
    <property type="entry name" value="Cell_Envelope_Assoc"/>
</dbReference>
<organism evidence="3">
    <name type="scientific">Loigolactobacillus rennini</name>
    <dbReference type="NCBI Taxonomy" id="238013"/>
    <lineage>
        <taxon>Bacteria</taxon>
        <taxon>Bacillati</taxon>
        <taxon>Bacillota</taxon>
        <taxon>Bacilli</taxon>
        <taxon>Lactobacillales</taxon>
        <taxon>Lactobacillaceae</taxon>
        <taxon>Loigolactobacillus</taxon>
    </lineage>
</organism>
<feature type="transmembrane region" description="Helical" evidence="1">
    <location>
        <begin position="327"/>
        <end position="348"/>
    </location>
</feature>
<dbReference type="CDD" id="cd06259">
    <property type="entry name" value="YdcF-like"/>
    <property type="match status" value="1"/>
</dbReference>
<dbReference type="Gene3D" id="3.40.50.620">
    <property type="entry name" value="HUPs"/>
    <property type="match status" value="1"/>
</dbReference>
<dbReference type="InterPro" id="IPR014729">
    <property type="entry name" value="Rossmann-like_a/b/a_fold"/>
</dbReference>
<dbReference type="EMBL" id="LT634362">
    <property type="protein sequence ID" value="SFZ89119.1"/>
    <property type="molecule type" value="Genomic_DNA"/>
</dbReference>
<gene>
    <name evidence="3" type="ORF">LREN565_2232</name>
</gene>
<keyword evidence="1" id="KW-0812">Transmembrane</keyword>
<dbReference type="PANTHER" id="PTHR30336">
    <property type="entry name" value="INNER MEMBRANE PROTEIN, PROBABLE PERMEASE"/>
    <property type="match status" value="1"/>
</dbReference>
<feature type="transmembrane region" description="Helical" evidence="1">
    <location>
        <begin position="98"/>
        <end position="120"/>
    </location>
</feature>
<feature type="domain" description="DUF218" evidence="2">
    <location>
        <begin position="168"/>
        <end position="313"/>
    </location>
</feature>
<feature type="transmembrane region" description="Helical" evidence="1">
    <location>
        <begin position="140"/>
        <end position="158"/>
    </location>
</feature>
<feature type="transmembrane region" description="Helical" evidence="1">
    <location>
        <begin position="6"/>
        <end position="25"/>
    </location>
</feature>
<accession>A0A1K2I9R9</accession>
<protein>
    <submittedName>
        <fullName evidence="3">Integral membrane protein</fullName>
    </submittedName>
</protein>
<feature type="transmembrane region" description="Helical" evidence="1">
    <location>
        <begin position="57"/>
        <end position="86"/>
    </location>
</feature>
<keyword evidence="1" id="KW-0472">Membrane</keyword>
<dbReference type="InterPro" id="IPR003848">
    <property type="entry name" value="DUF218"/>
</dbReference>
<reference evidence="3" key="1">
    <citation type="submission" date="2016-11" db="EMBL/GenBank/DDBJ databases">
        <authorList>
            <person name="Jaros S."/>
            <person name="Januszkiewicz K."/>
            <person name="Wedrychowicz H."/>
        </authorList>
    </citation>
    <scope>NUCLEOTIDE SEQUENCE</scope>
    <source>
        <strain evidence="3">ACA-DC 565</strain>
    </source>
</reference>
<proteinExistence type="predicted"/>
<dbReference type="GO" id="GO:0043164">
    <property type="term" value="P:Gram-negative-bacterium-type cell wall biogenesis"/>
    <property type="evidence" value="ECO:0007669"/>
    <property type="project" value="TreeGrafter"/>
</dbReference>